<feature type="domain" description="ABC transmembrane type-1" evidence="10">
    <location>
        <begin position="168"/>
        <end position="440"/>
    </location>
</feature>
<evidence type="ECO:0000256" key="7">
    <source>
        <dbReference type="ARBA" id="ARBA00023136"/>
    </source>
</evidence>
<dbReference type="Gene3D" id="3.90.70.10">
    <property type="entry name" value="Cysteine proteinases"/>
    <property type="match status" value="1"/>
</dbReference>
<evidence type="ECO:0000256" key="6">
    <source>
        <dbReference type="ARBA" id="ARBA00022989"/>
    </source>
</evidence>
<dbReference type="OrthoDB" id="9769115at2"/>
<evidence type="ECO:0000256" key="4">
    <source>
        <dbReference type="ARBA" id="ARBA00022801"/>
    </source>
</evidence>
<dbReference type="InterPro" id="IPR027417">
    <property type="entry name" value="P-loop_NTPase"/>
</dbReference>
<evidence type="ECO:0000256" key="5">
    <source>
        <dbReference type="ARBA" id="ARBA00022840"/>
    </source>
</evidence>
<keyword evidence="2 8" id="KW-0812">Transmembrane</keyword>
<dbReference type="GO" id="GO:0008233">
    <property type="term" value="F:peptidase activity"/>
    <property type="evidence" value="ECO:0007669"/>
    <property type="project" value="InterPro"/>
</dbReference>
<dbReference type="SUPFAM" id="SSF90123">
    <property type="entry name" value="ABC transporter transmembrane region"/>
    <property type="match status" value="1"/>
</dbReference>
<dbReference type="Pfam" id="PF03412">
    <property type="entry name" value="Peptidase_C39"/>
    <property type="match status" value="1"/>
</dbReference>
<keyword evidence="13" id="KW-1185">Reference proteome</keyword>
<dbReference type="GO" id="GO:0015421">
    <property type="term" value="F:ABC-type oligopeptide transporter activity"/>
    <property type="evidence" value="ECO:0007669"/>
    <property type="project" value="TreeGrafter"/>
</dbReference>
<dbReference type="InterPro" id="IPR003439">
    <property type="entry name" value="ABC_transporter-like_ATP-bd"/>
</dbReference>
<evidence type="ECO:0000259" key="10">
    <source>
        <dbReference type="PROSITE" id="PS50929"/>
    </source>
</evidence>
<dbReference type="PANTHER" id="PTHR43394:SF1">
    <property type="entry name" value="ATP-BINDING CASSETTE SUB-FAMILY B MEMBER 10, MITOCHONDRIAL"/>
    <property type="match status" value="1"/>
</dbReference>
<name>A0A494VT71_9SPHI</name>
<feature type="domain" description="Peptidase C39" evidence="11">
    <location>
        <begin position="11"/>
        <end position="134"/>
    </location>
</feature>
<evidence type="ECO:0000256" key="8">
    <source>
        <dbReference type="SAM" id="Phobius"/>
    </source>
</evidence>
<dbReference type="PANTHER" id="PTHR43394">
    <property type="entry name" value="ATP-DEPENDENT PERMEASE MDL1, MITOCHONDRIAL"/>
    <property type="match status" value="1"/>
</dbReference>
<proteinExistence type="predicted"/>
<dbReference type="PROSITE" id="PS50929">
    <property type="entry name" value="ABC_TM1F"/>
    <property type="match status" value="1"/>
</dbReference>
<dbReference type="Pfam" id="PF00005">
    <property type="entry name" value="ABC_tran"/>
    <property type="match status" value="1"/>
</dbReference>
<gene>
    <name evidence="12" type="ORF">HYN43_021005</name>
</gene>
<accession>A0A494VT71</accession>
<dbReference type="InterPro" id="IPR017871">
    <property type="entry name" value="ABC_transporter-like_CS"/>
</dbReference>
<dbReference type="GO" id="GO:0005524">
    <property type="term" value="F:ATP binding"/>
    <property type="evidence" value="ECO:0007669"/>
    <property type="project" value="UniProtKB-KW"/>
</dbReference>
<dbReference type="GO" id="GO:0005886">
    <property type="term" value="C:plasma membrane"/>
    <property type="evidence" value="ECO:0007669"/>
    <property type="project" value="UniProtKB-SubCell"/>
</dbReference>
<sequence>MNNQYKGFVLQQDQADCGVACLLSVIRYYGGDNNLEELRKLSGTSVTGTTLLGLYQAAKKCGFNAEGCEADTQILADYNMPCILHVKNSHYVVFYNVIKKGATLKFVIGDPEKGIIYLPEEDLKLLWISGKCLELTPDSSFKKAADIRKEKIRWIYSVIRNDIALLGVATILGILISVLGLALAIFSQRLIDDILPHKAIVKLEAGLALILLLLLLKEFLSLLRQRLLISQSRDFNNRIINFFYDRLLYLPKPFFDSRKTGDLTARLNDTARIQKVISQLAGNVVTDAVVVLVSCVFIFIYSPVIGLATIIIAPLFYLLIHFNLKKIVSGQTGIMQAYAQCEGNYISTLQGIDTIKNHNKLSLFSFSNKRYFENYQANIFLLGKLQVTLSFVVNIFCVCFLTGVLAYCSYEVLNNQLKVGQMMAVIGISSTLLPGIANLALTAVPVNEARVAFNRMFEFTLALPESLANGEEPDDINSITLSHVAFRYPGRPPVLADISFRLQKGEAIALIGENGCGKSTLTQIIQKHLLYESGSIHINDTLELWAINTSVWRKLSCIVPQQPFIFNSTILENIAFDDAVNNTQAVIDFLATYGFDEFFNRMPQSVYTLVGEEGLKLSGGQKQLVALARAAYSRPKLLILDEVTAAMDSETEFFTFNLLQKLKADITIIFISHKLHLLNNLCDRMVIITKGMVGAMGSAPELLKQDNLYSTYMHNMLKIYSTSYAG</sequence>
<keyword evidence="7 8" id="KW-0472">Membrane</keyword>
<dbReference type="InterPro" id="IPR011527">
    <property type="entry name" value="ABC1_TM_dom"/>
</dbReference>
<dbReference type="InterPro" id="IPR039421">
    <property type="entry name" value="Type_1_exporter"/>
</dbReference>
<dbReference type="PROSITE" id="PS00211">
    <property type="entry name" value="ABC_TRANSPORTER_1"/>
    <property type="match status" value="1"/>
</dbReference>
<feature type="transmembrane region" description="Helical" evidence="8">
    <location>
        <begin position="199"/>
        <end position="216"/>
    </location>
</feature>
<evidence type="ECO:0000313" key="12">
    <source>
        <dbReference type="EMBL" id="AYL97619.1"/>
    </source>
</evidence>
<evidence type="ECO:0000313" key="13">
    <source>
        <dbReference type="Proteomes" id="UP000270046"/>
    </source>
</evidence>
<dbReference type="AlphaFoldDB" id="A0A494VT71"/>
<dbReference type="CDD" id="cd18570">
    <property type="entry name" value="ABC_6TM_PCAT1_LagD_like"/>
    <property type="match status" value="1"/>
</dbReference>
<comment type="subcellular location">
    <subcellularLocation>
        <location evidence="1">Cell membrane</location>
        <topology evidence="1">Multi-pass membrane protein</topology>
    </subcellularLocation>
</comment>
<dbReference type="KEGG" id="muh:HYN43_021005"/>
<dbReference type="Proteomes" id="UP000270046">
    <property type="component" value="Chromosome"/>
</dbReference>
<keyword evidence="4" id="KW-0378">Hydrolase</keyword>
<dbReference type="Pfam" id="PF00664">
    <property type="entry name" value="ABC_membrane"/>
    <property type="match status" value="1"/>
</dbReference>
<dbReference type="InterPro" id="IPR005074">
    <property type="entry name" value="Peptidase_C39"/>
</dbReference>
<feature type="transmembrane region" description="Helical" evidence="8">
    <location>
        <begin position="419"/>
        <end position="446"/>
    </location>
</feature>
<organism evidence="12 13">
    <name type="scientific">Mucilaginibacter celer</name>
    <dbReference type="NCBI Taxonomy" id="2305508"/>
    <lineage>
        <taxon>Bacteria</taxon>
        <taxon>Pseudomonadati</taxon>
        <taxon>Bacteroidota</taxon>
        <taxon>Sphingobacteriia</taxon>
        <taxon>Sphingobacteriales</taxon>
        <taxon>Sphingobacteriaceae</taxon>
        <taxon>Mucilaginibacter</taxon>
    </lineage>
</organism>
<reference evidence="12 13" key="1">
    <citation type="submission" date="2018-10" db="EMBL/GenBank/DDBJ databases">
        <title>Genome sequencing of Mucilaginibacter sp. HYN0043.</title>
        <authorList>
            <person name="Kim M."/>
            <person name="Yi H."/>
        </authorList>
    </citation>
    <scope>NUCLEOTIDE SEQUENCE [LARGE SCALE GENOMIC DNA]</scope>
    <source>
        <strain evidence="12 13">HYN0043</strain>
    </source>
</reference>
<dbReference type="PROSITE" id="PS50893">
    <property type="entry name" value="ABC_TRANSPORTER_2"/>
    <property type="match status" value="1"/>
</dbReference>
<feature type="transmembrane region" description="Helical" evidence="8">
    <location>
        <begin position="387"/>
        <end position="407"/>
    </location>
</feature>
<keyword evidence="5 12" id="KW-0067">ATP-binding</keyword>
<keyword evidence="3" id="KW-0547">Nucleotide-binding</keyword>
<keyword evidence="6 8" id="KW-1133">Transmembrane helix</keyword>
<dbReference type="SUPFAM" id="SSF52540">
    <property type="entry name" value="P-loop containing nucleoside triphosphate hydrolases"/>
    <property type="match status" value="1"/>
</dbReference>
<feature type="domain" description="ABC transporter" evidence="9">
    <location>
        <begin position="479"/>
        <end position="715"/>
    </location>
</feature>
<evidence type="ECO:0000256" key="1">
    <source>
        <dbReference type="ARBA" id="ARBA00004651"/>
    </source>
</evidence>
<evidence type="ECO:0000256" key="3">
    <source>
        <dbReference type="ARBA" id="ARBA00022741"/>
    </source>
</evidence>
<evidence type="ECO:0000259" key="9">
    <source>
        <dbReference type="PROSITE" id="PS50893"/>
    </source>
</evidence>
<dbReference type="EMBL" id="CP032869">
    <property type="protein sequence ID" value="AYL97619.1"/>
    <property type="molecule type" value="Genomic_DNA"/>
</dbReference>
<dbReference type="Gene3D" id="1.20.1560.10">
    <property type="entry name" value="ABC transporter type 1, transmembrane domain"/>
    <property type="match status" value="1"/>
</dbReference>
<dbReference type="Gene3D" id="3.40.50.300">
    <property type="entry name" value="P-loop containing nucleotide triphosphate hydrolases"/>
    <property type="match status" value="1"/>
</dbReference>
<feature type="transmembrane region" description="Helical" evidence="8">
    <location>
        <begin position="307"/>
        <end position="324"/>
    </location>
</feature>
<evidence type="ECO:0000259" key="11">
    <source>
        <dbReference type="PROSITE" id="PS50990"/>
    </source>
</evidence>
<evidence type="ECO:0000256" key="2">
    <source>
        <dbReference type="ARBA" id="ARBA00022692"/>
    </source>
</evidence>
<dbReference type="GO" id="GO:0016887">
    <property type="term" value="F:ATP hydrolysis activity"/>
    <property type="evidence" value="ECO:0007669"/>
    <property type="project" value="InterPro"/>
</dbReference>
<dbReference type="SMART" id="SM00382">
    <property type="entry name" value="AAA"/>
    <property type="match status" value="1"/>
</dbReference>
<dbReference type="InterPro" id="IPR036640">
    <property type="entry name" value="ABC1_TM_sf"/>
</dbReference>
<dbReference type="PROSITE" id="PS50990">
    <property type="entry name" value="PEPTIDASE_C39"/>
    <property type="match status" value="1"/>
</dbReference>
<feature type="transmembrane region" description="Helical" evidence="8">
    <location>
        <begin position="163"/>
        <end position="187"/>
    </location>
</feature>
<dbReference type="GO" id="GO:0006508">
    <property type="term" value="P:proteolysis"/>
    <property type="evidence" value="ECO:0007669"/>
    <property type="project" value="InterPro"/>
</dbReference>
<dbReference type="RefSeq" id="WP_119411184.1">
    <property type="nucleotide sequence ID" value="NZ_CP032869.1"/>
</dbReference>
<dbReference type="CDD" id="cd03228">
    <property type="entry name" value="ABCC_MRP_Like"/>
    <property type="match status" value="1"/>
</dbReference>
<protein>
    <submittedName>
        <fullName evidence="12">ATP-binding cassette domain-containing protein</fullName>
    </submittedName>
</protein>
<dbReference type="InterPro" id="IPR003593">
    <property type="entry name" value="AAA+_ATPase"/>
</dbReference>